<dbReference type="EMBL" id="KN450379">
    <property type="protein sequence ID" value="KHG29517.1"/>
    <property type="molecule type" value="Genomic_DNA"/>
</dbReference>
<name>A0A0B0PXE1_GOSAR</name>
<proteinExistence type="predicted"/>
<keyword evidence="2" id="KW-1185">Reference proteome</keyword>
<reference evidence="2" key="1">
    <citation type="submission" date="2014-09" db="EMBL/GenBank/DDBJ databases">
        <authorList>
            <person name="Mudge J."/>
            <person name="Ramaraj T."/>
            <person name="Lindquist I.E."/>
            <person name="Bharti A.K."/>
            <person name="Sundararajan A."/>
            <person name="Cameron C.T."/>
            <person name="Woodward J.E."/>
            <person name="May G.D."/>
            <person name="Brubaker C."/>
            <person name="Broadhvest J."/>
            <person name="Wilkins T.A."/>
        </authorList>
    </citation>
    <scope>NUCLEOTIDE SEQUENCE</scope>
    <source>
        <strain evidence="2">cv. AKA8401</strain>
    </source>
</reference>
<evidence type="ECO:0000313" key="2">
    <source>
        <dbReference type="Proteomes" id="UP000032142"/>
    </source>
</evidence>
<dbReference type="AlphaFoldDB" id="A0A0B0PXE1"/>
<gene>
    <name evidence="1" type="ORF">F383_12485</name>
</gene>
<organism evidence="1 2">
    <name type="scientific">Gossypium arboreum</name>
    <name type="common">Tree cotton</name>
    <name type="synonym">Gossypium nanking</name>
    <dbReference type="NCBI Taxonomy" id="29729"/>
    <lineage>
        <taxon>Eukaryota</taxon>
        <taxon>Viridiplantae</taxon>
        <taxon>Streptophyta</taxon>
        <taxon>Embryophyta</taxon>
        <taxon>Tracheophyta</taxon>
        <taxon>Spermatophyta</taxon>
        <taxon>Magnoliopsida</taxon>
        <taxon>eudicotyledons</taxon>
        <taxon>Gunneridae</taxon>
        <taxon>Pentapetalae</taxon>
        <taxon>rosids</taxon>
        <taxon>malvids</taxon>
        <taxon>Malvales</taxon>
        <taxon>Malvaceae</taxon>
        <taxon>Malvoideae</taxon>
        <taxon>Gossypium</taxon>
    </lineage>
</organism>
<accession>A0A0B0PXE1</accession>
<dbReference type="Proteomes" id="UP000032142">
    <property type="component" value="Unassembled WGS sequence"/>
</dbReference>
<sequence>MCISHYSSYRMATSGRDRPKGVMWAQ</sequence>
<protein>
    <submittedName>
        <fullName evidence="1">Uncharacterized protein</fullName>
    </submittedName>
</protein>
<evidence type="ECO:0000313" key="1">
    <source>
        <dbReference type="EMBL" id="KHG29517.1"/>
    </source>
</evidence>